<dbReference type="EMBL" id="ML179969">
    <property type="protein sequence ID" value="THU79835.1"/>
    <property type="molecule type" value="Genomic_DNA"/>
</dbReference>
<reference evidence="1 2" key="1">
    <citation type="journal article" date="2019" name="Nat. Ecol. Evol.">
        <title>Megaphylogeny resolves global patterns of mushroom evolution.</title>
        <authorList>
            <person name="Varga T."/>
            <person name="Krizsan K."/>
            <person name="Foldi C."/>
            <person name="Dima B."/>
            <person name="Sanchez-Garcia M."/>
            <person name="Sanchez-Ramirez S."/>
            <person name="Szollosi G.J."/>
            <person name="Szarkandi J.G."/>
            <person name="Papp V."/>
            <person name="Albert L."/>
            <person name="Andreopoulos W."/>
            <person name="Angelini C."/>
            <person name="Antonin V."/>
            <person name="Barry K.W."/>
            <person name="Bougher N.L."/>
            <person name="Buchanan P."/>
            <person name="Buyck B."/>
            <person name="Bense V."/>
            <person name="Catcheside P."/>
            <person name="Chovatia M."/>
            <person name="Cooper J."/>
            <person name="Damon W."/>
            <person name="Desjardin D."/>
            <person name="Finy P."/>
            <person name="Geml J."/>
            <person name="Haridas S."/>
            <person name="Hughes K."/>
            <person name="Justo A."/>
            <person name="Karasinski D."/>
            <person name="Kautmanova I."/>
            <person name="Kiss B."/>
            <person name="Kocsube S."/>
            <person name="Kotiranta H."/>
            <person name="LaButti K.M."/>
            <person name="Lechner B.E."/>
            <person name="Liimatainen K."/>
            <person name="Lipzen A."/>
            <person name="Lukacs Z."/>
            <person name="Mihaltcheva S."/>
            <person name="Morgado L.N."/>
            <person name="Niskanen T."/>
            <person name="Noordeloos M.E."/>
            <person name="Ohm R.A."/>
            <person name="Ortiz-Santana B."/>
            <person name="Ovrebo C."/>
            <person name="Racz N."/>
            <person name="Riley R."/>
            <person name="Savchenko A."/>
            <person name="Shiryaev A."/>
            <person name="Soop K."/>
            <person name="Spirin V."/>
            <person name="Szebenyi C."/>
            <person name="Tomsovsky M."/>
            <person name="Tulloss R.E."/>
            <person name="Uehling J."/>
            <person name="Grigoriev I.V."/>
            <person name="Vagvolgyi C."/>
            <person name="Papp T."/>
            <person name="Martin F.M."/>
            <person name="Miettinen O."/>
            <person name="Hibbett D.S."/>
            <person name="Nagy L.G."/>
        </authorList>
    </citation>
    <scope>NUCLEOTIDE SEQUENCE [LARGE SCALE GENOMIC DNA]</scope>
    <source>
        <strain evidence="1 2">CBS 962.96</strain>
    </source>
</reference>
<protein>
    <submittedName>
        <fullName evidence="1">Uncharacterized protein</fullName>
    </submittedName>
</protein>
<organism evidence="1 2">
    <name type="scientific">Dendrothele bispora (strain CBS 962.96)</name>
    <dbReference type="NCBI Taxonomy" id="1314807"/>
    <lineage>
        <taxon>Eukaryota</taxon>
        <taxon>Fungi</taxon>
        <taxon>Dikarya</taxon>
        <taxon>Basidiomycota</taxon>
        <taxon>Agaricomycotina</taxon>
        <taxon>Agaricomycetes</taxon>
        <taxon>Agaricomycetidae</taxon>
        <taxon>Agaricales</taxon>
        <taxon>Agaricales incertae sedis</taxon>
        <taxon>Dendrothele</taxon>
    </lineage>
</organism>
<keyword evidence="2" id="KW-1185">Reference proteome</keyword>
<accession>A0A4V4HBM0</accession>
<gene>
    <name evidence="1" type="ORF">K435DRAFT_875002</name>
</gene>
<evidence type="ECO:0000313" key="1">
    <source>
        <dbReference type="EMBL" id="THU79835.1"/>
    </source>
</evidence>
<proteinExistence type="predicted"/>
<dbReference type="Proteomes" id="UP000297245">
    <property type="component" value="Unassembled WGS sequence"/>
</dbReference>
<sequence length="200" mass="22704">MAQPEKKKKRCRRALPTKVEKLMLDRQRGQRLLNSHTRIYIAQDFGDQTAKMRKNASLVAEYLSSHFPCLVLSSLERLPEDKRIRICTHPDMLVRNPSMPSVCLIRTDKILSEAAQQELEDAYDALQASPVRFPQALMDQNRSTTPVIRLGTWTPYSKSPVVTRDARDVASGGLQKSSAIPAIDHLLIVVKTYIEAMLYQ</sequence>
<name>A0A4V4HBM0_DENBC</name>
<dbReference type="AlphaFoldDB" id="A0A4V4HBM0"/>
<evidence type="ECO:0000313" key="2">
    <source>
        <dbReference type="Proteomes" id="UP000297245"/>
    </source>
</evidence>